<feature type="transmembrane region" description="Helical" evidence="1">
    <location>
        <begin position="70"/>
        <end position="94"/>
    </location>
</feature>
<evidence type="ECO:0000313" key="2">
    <source>
        <dbReference type="EMBL" id="BAH69819.1"/>
    </source>
</evidence>
<dbReference type="AlphaFoldDB" id="C4XF97"/>
<name>C4XF97_MYCFP</name>
<reference evidence="2 3" key="1">
    <citation type="journal article" date="2009" name="Curr. Microbiol.">
        <title>Molecular cloning and expression of a novel cholinephosphotransferase involved in glycoglycerophospholipid biosynthesis of Mycoplasma fermentans.</title>
        <authorList>
            <person name="Ishida N."/>
            <person name="Irikura D."/>
            <person name="Matsuda K."/>
            <person name="Sato S."/>
            <person name="Asano K."/>
        </authorList>
    </citation>
    <scope>NUCLEOTIDE SEQUENCE [LARGE SCALE GENOMIC DNA]</scope>
    <source>
        <strain evidence="3">ATCC 19989 / NBRC 14854 / NCTC 10117 / PG18</strain>
    </source>
</reference>
<evidence type="ECO:0000313" key="3">
    <source>
        <dbReference type="Proteomes" id="UP000006810"/>
    </source>
</evidence>
<accession>C4XF97</accession>
<sequence length="156" mass="17742">MMGNNISKIVKKIIETEDWNDVITGINLLHYKKILKNNMPLRNVALVLFSISILVFFIFASLVNVLNISFAWNISITVSSSLLMVVFLCMMLLIKPIRMKYKCDQKFIEHLGLSVEGYCQIIEECLCIAKAIPMQKLAKRIIVQKLDIFMAEGGGQ</sequence>
<protein>
    <submittedName>
        <fullName evidence="2">Uncharacterized protein</fullName>
    </submittedName>
</protein>
<keyword evidence="1" id="KW-0812">Transmembrane</keyword>
<dbReference type="EMBL" id="AP009608">
    <property type="protein sequence ID" value="BAH69819.1"/>
    <property type="molecule type" value="Genomic_DNA"/>
</dbReference>
<dbReference type="KEGG" id="mfp:MBIO_0554"/>
<proteinExistence type="predicted"/>
<dbReference type="PATRIC" id="fig|496833.3.peg.141"/>
<dbReference type="HOGENOM" id="CLU_1693525_0_0_14"/>
<dbReference type="Proteomes" id="UP000006810">
    <property type="component" value="Chromosome"/>
</dbReference>
<organism evidence="2 3">
    <name type="scientific">Mycoplasmopsis fermentans (strain ATCC 19989 / NBRC 14854 / NCTC 10117 / PG18)</name>
    <name type="common">Mycoplasma fermentans</name>
    <dbReference type="NCBI Taxonomy" id="496833"/>
    <lineage>
        <taxon>Bacteria</taxon>
        <taxon>Bacillati</taxon>
        <taxon>Mycoplasmatota</taxon>
        <taxon>Mycoplasmoidales</taxon>
        <taxon>Metamycoplasmataceae</taxon>
        <taxon>Mycoplasmopsis</taxon>
    </lineage>
</organism>
<gene>
    <name evidence="2" type="ordered locus">MBIO_0554</name>
</gene>
<keyword evidence="1" id="KW-1133">Transmembrane helix</keyword>
<keyword evidence="3" id="KW-1185">Reference proteome</keyword>
<feature type="transmembrane region" description="Helical" evidence="1">
    <location>
        <begin position="43"/>
        <end position="64"/>
    </location>
</feature>
<keyword evidence="1" id="KW-0472">Membrane</keyword>
<evidence type="ECO:0000256" key="1">
    <source>
        <dbReference type="SAM" id="Phobius"/>
    </source>
</evidence>